<evidence type="ECO:0000313" key="3">
    <source>
        <dbReference type="EMBL" id="THU98485.1"/>
    </source>
</evidence>
<dbReference type="OrthoDB" id="3012488at2759"/>
<proteinExistence type="predicted"/>
<dbReference type="EMBL" id="ML179135">
    <property type="protein sequence ID" value="THU98485.1"/>
    <property type="molecule type" value="Genomic_DNA"/>
</dbReference>
<dbReference type="AlphaFoldDB" id="A0A4V4HGE3"/>
<dbReference type="Proteomes" id="UP000297245">
    <property type="component" value="Unassembled WGS sequence"/>
</dbReference>
<dbReference type="Pfam" id="PF20152">
    <property type="entry name" value="DUF6534"/>
    <property type="match status" value="1"/>
</dbReference>
<feature type="transmembrane region" description="Helical" evidence="1">
    <location>
        <begin position="98"/>
        <end position="118"/>
    </location>
</feature>
<keyword evidence="1" id="KW-1133">Transmembrane helix</keyword>
<protein>
    <recommendedName>
        <fullName evidence="2">DUF6534 domain-containing protein</fullName>
    </recommendedName>
</protein>
<keyword evidence="1" id="KW-0472">Membrane</keyword>
<dbReference type="InterPro" id="IPR045339">
    <property type="entry name" value="DUF6534"/>
</dbReference>
<feature type="transmembrane region" description="Helical" evidence="1">
    <location>
        <begin position="130"/>
        <end position="152"/>
    </location>
</feature>
<evidence type="ECO:0000313" key="4">
    <source>
        <dbReference type="Proteomes" id="UP000297245"/>
    </source>
</evidence>
<keyword evidence="4" id="KW-1185">Reference proteome</keyword>
<evidence type="ECO:0000256" key="1">
    <source>
        <dbReference type="SAM" id="Phobius"/>
    </source>
</evidence>
<dbReference type="PANTHER" id="PTHR40465">
    <property type="entry name" value="CHROMOSOME 1, WHOLE GENOME SHOTGUN SEQUENCE"/>
    <property type="match status" value="1"/>
</dbReference>
<feature type="transmembrane region" description="Helical" evidence="1">
    <location>
        <begin position="57"/>
        <end position="78"/>
    </location>
</feature>
<organism evidence="3 4">
    <name type="scientific">Dendrothele bispora (strain CBS 962.96)</name>
    <dbReference type="NCBI Taxonomy" id="1314807"/>
    <lineage>
        <taxon>Eukaryota</taxon>
        <taxon>Fungi</taxon>
        <taxon>Dikarya</taxon>
        <taxon>Basidiomycota</taxon>
        <taxon>Agaricomycotina</taxon>
        <taxon>Agaricomycetes</taxon>
        <taxon>Agaricomycetidae</taxon>
        <taxon>Agaricales</taxon>
        <taxon>Agaricales incertae sedis</taxon>
        <taxon>Dendrothele</taxon>
    </lineage>
</organism>
<sequence length="346" mass="38236">MSGLPDRSTPLSQTAFEQNYGSAYICTVIGVCLYGISVLQSYTYFMKYPGDSIFMKLLVSSLVILEAVFTTLSCVDVYHFLVLSYTKPELLIDGEWSLYTSAVLGAIVCFLVQAFFVHMIHQLAKGTLRMILTGVLVPLILVQLAFGFFFTTRQFQLWFPMQMSALFVNSTMVPMLVFRIVPDTIISVSLCSILLDSRTEVKKTTKLVNTLIVYAINRFVLTTVVVFVQMVVVLAIPQNKGFMAMDFVTVHLKFNSLLATLNARNHLRRMHDPATTNGGMTNVAAQLKTGSVVQFAVRSQLQSAGSFSSGTQELSEDGIVRIEKETYVDKGQSSDANTGKTAGNLV</sequence>
<feature type="transmembrane region" description="Helical" evidence="1">
    <location>
        <begin position="20"/>
        <end position="45"/>
    </location>
</feature>
<name>A0A4V4HGE3_DENBC</name>
<feature type="transmembrane region" description="Helical" evidence="1">
    <location>
        <begin position="172"/>
        <end position="195"/>
    </location>
</feature>
<reference evidence="3 4" key="1">
    <citation type="journal article" date="2019" name="Nat. Ecol. Evol.">
        <title>Megaphylogeny resolves global patterns of mushroom evolution.</title>
        <authorList>
            <person name="Varga T."/>
            <person name="Krizsan K."/>
            <person name="Foldi C."/>
            <person name="Dima B."/>
            <person name="Sanchez-Garcia M."/>
            <person name="Sanchez-Ramirez S."/>
            <person name="Szollosi G.J."/>
            <person name="Szarkandi J.G."/>
            <person name="Papp V."/>
            <person name="Albert L."/>
            <person name="Andreopoulos W."/>
            <person name="Angelini C."/>
            <person name="Antonin V."/>
            <person name="Barry K.W."/>
            <person name="Bougher N.L."/>
            <person name="Buchanan P."/>
            <person name="Buyck B."/>
            <person name="Bense V."/>
            <person name="Catcheside P."/>
            <person name="Chovatia M."/>
            <person name="Cooper J."/>
            <person name="Damon W."/>
            <person name="Desjardin D."/>
            <person name="Finy P."/>
            <person name="Geml J."/>
            <person name="Haridas S."/>
            <person name="Hughes K."/>
            <person name="Justo A."/>
            <person name="Karasinski D."/>
            <person name="Kautmanova I."/>
            <person name="Kiss B."/>
            <person name="Kocsube S."/>
            <person name="Kotiranta H."/>
            <person name="LaButti K.M."/>
            <person name="Lechner B.E."/>
            <person name="Liimatainen K."/>
            <person name="Lipzen A."/>
            <person name="Lukacs Z."/>
            <person name="Mihaltcheva S."/>
            <person name="Morgado L.N."/>
            <person name="Niskanen T."/>
            <person name="Noordeloos M.E."/>
            <person name="Ohm R.A."/>
            <person name="Ortiz-Santana B."/>
            <person name="Ovrebo C."/>
            <person name="Racz N."/>
            <person name="Riley R."/>
            <person name="Savchenko A."/>
            <person name="Shiryaev A."/>
            <person name="Soop K."/>
            <person name="Spirin V."/>
            <person name="Szebenyi C."/>
            <person name="Tomsovsky M."/>
            <person name="Tulloss R.E."/>
            <person name="Uehling J."/>
            <person name="Grigoriev I.V."/>
            <person name="Vagvolgyi C."/>
            <person name="Papp T."/>
            <person name="Martin F.M."/>
            <person name="Miettinen O."/>
            <person name="Hibbett D.S."/>
            <person name="Nagy L.G."/>
        </authorList>
    </citation>
    <scope>NUCLEOTIDE SEQUENCE [LARGE SCALE GENOMIC DNA]</scope>
    <source>
        <strain evidence="3 4">CBS 962.96</strain>
    </source>
</reference>
<gene>
    <name evidence="3" type="ORF">K435DRAFT_28859</name>
</gene>
<feature type="transmembrane region" description="Helical" evidence="1">
    <location>
        <begin position="207"/>
        <end position="236"/>
    </location>
</feature>
<feature type="domain" description="DUF6534" evidence="2">
    <location>
        <begin position="181"/>
        <end position="266"/>
    </location>
</feature>
<keyword evidence="1" id="KW-0812">Transmembrane</keyword>
<evidence type="ECO:0000259" key="2">
    <source>
        <dbReference type="Pfam" id="PF20152"/>
    </source>
</evidence>
<accession>A0A4V4HGE3</accession>
<dbReference type="PANTHER" id="PTHR40465:SF1">
    <property type="entry name" value="DUF6534 DOMAIN-CONTAINING PROTEIN"/>
    <property type="match status" value="1"/>
</dbReference>